<evidence type="ECO:0000259" key="4">
    <source>
        <dbReference type="Pfam" id="PF02826"/>
    </source>
</evidence>
<dbReference type="InterPro" id="IPR036291">
    <property type="entry name" value="NAD(P)-bd_dom_sf"/>
</dbReference>
<dbReference type="SUPFAM" id="SSF51735">
    <property type="entry name" value="NAD(P)-binding Rossmann-fold domains"/>
    <property type="match status" value="1"/>
</dbReference>
<keyword evidence="1 2" id="KW-0560">Oxidoreductase</keyword>
<feature type="domain" description="D-isomer specific 2-hydroxyacid dehydrogenase NAD-binding" evidence="4">
    <location>
        <begin position="109"/>
        <end position="289"/>
    </location>
</feature>
<protein>
    <submittedName>
        <fullName evidence="5">D-glycerate dehydrogenase</fullName>
    </submittedName>
</protein>
<evidence type="ECO:0000313" key="5">
    <source>
        <dbReference type="EMBL" id="MFL9927613.1"/>
    </source>
</evidence>
<comment type="similarity">
    <text evidence="2">Belongs to the D-isomer specific 2-hydroxyacid dehydrogenase family.</text>
</comment>
<dbReference type="PROSITE" id="PS00065">
    <property type="entry name" value="D_2_HYDROXYACID_DH_1"/>
    <property type="match status" value="1"/>
</dbReference>
<dbReference type="InterPro" id="IPR006139">
    <property type="entry name" value="D-isomer_2_OHA_DH_cat_dom"/>
</dbReference>
<dbReference type="Gene3D" id="3.40.50.720">
    <property type="entry name" value="NAD(P)-binding Rossmann-like Domain"/>
    <property type="match status" value="2"/>
</dbReference>
<sequence>MKQAILVTRATFPEVLEKLRGAFEVTDNQRDVLWTQAELIARLQGKTGAVTHGSDKIDAALLDACPELRAVCNVGVGYNNIDVAACTARGVLVTNTPDVLTETTADFGFALLMATARRIAESDRYVRARQWDKTGVYDMLLGADIHGSTLGIFGMGRIGQAIARRGAHGFNMRVIYHNRSRLSADIERECKAGYVDKESLFRQADHLIVVVPYSPSSHHAIGGAELRLMKNSATLINIARGGVIDDGALAQALLDGTIAAAGLDVFEGEPNVRPDLLDIPNVVLTPHIGSASIRTRQAMALLAADNLAAICNSTGKPAPLTAVNAELLQQTERLRA</sequence>
<gene>
    <name evidence="5" type="ORF">PQR62_25305</name>
</gene>
<dbReference type="Proteomes" id="UP001629246">
    <property type="component" value="Unassembled WGS sequence"/>
</dbReference>
<dbReference type="Pfam" id="PF02826">
    <property type="entry name" value="2-Hacid_dh_C"/>
    <property type="match status" value="1"/>
</dbReference>
<name>A0ABW9AIW2_9BURK</name>
<dbReference type="SUPFAM" id="SSF52283">
    <property type="entry name" value="Formate/glycerate dehydrogenase catalytic domain-like"/>
    <property type="match status" value="1"/>
</dbReference>
<dbReference type="PANTHER" id="PTHR10996">
    <property type="entry name" value="2-HYDROXYACID DEHYDROGENASE-RELATED"/>
    <property type="match status" value="1"/>
</dbReference>
<accession>A0ABW9AIW2</accession>
<evidence type="ECO:0000313" key="6">
    <source>
        <dbReference type="Proteomes" id="UP001629246"/>
    </source>
</evidence>
<comment type="caution">
    <text evidence="5">The sequence shown here is derived from an EMBL/GenBank/DDBJ whole genome shotgun (WGS) entry which is preliminary data.</text>
</comment>
<dbReference type="InterPro" id="IPR029752">
    <property type="entry name" value="D-isomer_DH_CS1"/>
</dbReference>
<dbReference type="CDD" id="cd05301">
    <property type="entry name" value="GDH"/>
    <property type="match status" value="1"/>
</dbReference>
<organism evidence="5 6">
    <name type="scientific">Herbaspirillum lusitanum</name>
    <dbReference type="NCBI Taxonomy" id="213312"/>
    <lineage>
        <taxon>Bacteria</taxon>
        <taxon>Pseudomonadati</taxon>
        <taxon>Pseudomonadota</taxon>
        <taxon>Betaproteobacteria</taxon>
        <taxon>Burkholderiales</taxon>
        <taxon>Oxalobacteraceae</taxon>
        <taxon>Herbaspirillum</taxon>
    </lineage>
</organism>
<evidence type="ECO:0000256" key="1">
    <source>
        <dbReference type="ARBA" id="ARBA00023002"/>
    </source>
</evidence>
<dbReference type="InterPro" id="IPR050223">
    <property type="entry name" value="D-isomer_2-hydroxyacid_DH"/>
</dbReference>
<dbReference type="PANTHER" id="PTHR10996:SF283">
    <property type="entry name" value="GLYOXYLATE_HYDROXYPYRUVATE REDUCTASE B"/>
    <property type="match status" value="1"/>
</dbReference>
<evidence type="ECO:0000259" key="3">
    <source>
        <dbReference type="Pfam" id="PF00389"/>
    </source>
</evidence>
<reference evidence="5 6" key="1">
    <citation type="journal article" date="2024" name="Chem. Sci.">
        <title>Discovery of megapolipeptins by genome mining of a Burkholderiales bacteria collection.</title>
        <authorList>
            <person name="Paulo B.S."/>
            <person name="Recchia M.J.J."/>
            <person name="Lee S."/>
            <person name="Fergusson C.H."/>
            <person name="Romanowski S.B."/>
            <person name="Hernandez A."/>
            <person name="Krull N."/>
            <person name="Liu D.Y."/>
            <person name="Cavanagh H."/>
            <person name="Bos A."/>
            <person name="Gray C.A."/>
            <person name="Murphy B.T."/>
            <person name="Linington R.G."/>
            <person name="Eustaquio A.S."/>
        </authorList>
    </citation>
    <scope>NUCLEOTIDE SEQUENCE [LARGE SCALE GENOMIC DNA]</scope>
    <source>
        <strain evidence="5 6">RL21-008-BIB-A</strain>
    </source>
</reference>
<dbReference type="Pfam" id="PF00389">
    <property type="entry name" value="2-Hacid_dh"/>
    <property type="match status" value="1"/>
</dbReference>
<feature type="domain" description="D-isomer specific 2-hydroxyacid dehydrogenase catalytic" evidence="3">
    <location>
        <begin position="13"/>
        <end position="313"/>
    </location>
</feature>
<proteinExistence type="inferred from homology"/>
<dbReference type="RefSeq" id="WP_408160851.1">
    <property type="nucleotide sequence ID" value="NZ_JAQQFM010000019.1"/>
</dbReference>
<evidence type="ECO:0000256" key="2">
    <source>
        <dbReference type="RuleBase" id="RU003719"/>
    </source>
</evidence>
<dbReference type="EMBL" id="JAQQFM010000019">
    <property type="protein sequence ID" value="MFL9927613.1"/>
    <property type="molecule type" value="Genomic_DNA"/>
</dbReference>
<dbReference type="InterPro" id="IPR006140">
    <property type="entry name" value="D-isomer_DH_NAD-bd"/>
</dbReference>
<keyword evidence="6" id="KW-1185">Reference proteome</keyword>